<name>A0AA95NHZ1_9BURK</name>
<dbReference type="SMART" id="SM00382">
    <property type="entry name" value="AAA"/>
    <property type="match status" value="1"/>
</dbReference>
<dbReference type="RefSeq" id="WP_285233775.1">
    <property type="nucleotide sequence ID" value="NZ_CP116346.1"/>
</dbReference>
<comment type="similarity">
    <text evidence="1">Belongs to the GSP E family.</text>
</comment>
<reference evidence="6" key="1">
    <citation type="submission" date="2023-01" db="EMBL/GenBank/DDBJ databases">
        <title>Whole genome sequence of Paucibacter sp. S2-9 isolated from pond sediment.</title>
        <authorList>
            <person name="Jung J.Y."/>
        </authorList>
    </citation>
    <scope>NUCLEOTIDE SEQUENCE</scope>
    <source>
        <strain evidence="6">S2-9</strain>
    </source>
</reference>
<dbReference type="GO" id="GO:0016887">
    <property type="term" value="F:ATP hydrolysis activity"/>
    <property type="evidence" value="ECO:0007669"/>
    <property type="project" value="TreeGrafter"/>
</dbReference>
<organism evidence="6 7">
    <name type="scientific">Paucibacter sediminis</name>
    <dbReference type="NCBI Taxonomy" id="3019553"/>
    <lineage>
        <taxon>Bacteria</taxon>
        <taxon>Pseudomonadati</taxon>
        <taxon>Pseudomonadota</taxon>
        <taxon>Betaproteobacteria</taxon>
        <taxon>Burkholderiales</taxon>
        <taxon>Sphaerotilaceae</taxon>
        <taxon>Roseateles</taxon>
    </lineage>
</organism>
<accession>A0AA95NHZ1</accession>
<dbReference type="InterPro" id="IPR037257">
    <property type="entry name" value="T2SS_E_N_sf"/>
</dbReference>
<dbReference type="Gene3D" id="3.30.300.160">
    <property type="entry name" value="Type II secretion system, protein E, N-terminal domain"/>
    <property type="match status" value="1"/>
</dbReference>
<dbReference type="PANTHER" id="PTHR30258:SF1">
    <property type="entry name" value="PROTEIN TRANSPORT PROTEIN HOFB HOMOLOG"/>
    <property type="match status" value="1"/>
</dbReference>
<dbReference type="KEGG" id="pais:PFX98_03420"/>
<evidence type="ECO:0000259" key="5">
    <source>
        <dbReference type="PROSITE" id="PS00662"/>
    </source>
</evidence>
<feature type="domain" description="Bacterial type II secretion system protein E" evidence="5">
    <location>
        <begin position="441"/>
        <end position="455"/>
    </location>
</feature>
<evidence type="ECO:0000256" key="1">
    <source>
        <dbReference type="ARBA" id="ARBA00006611"/>
    </source>
</evidence>
<keyword evidence="2" id="KW-0547">Nucleotide-binding</keyword>
<dbReference type="AlphaFoldDB" id="A0AA95NHZ1"/>
<feature type="compositionally biased region" description="Basic and acidic residues" evidence="4">
    <location>
        <begin position="1"/>
        <end position="11"/>
    </location>
</feature>
<dbReference type="GO" id="GO:0005886">
    <property type="term" value="C:plasma membrane"/>
    <property type="evidence" value="ECO:0007669"/>
    <property type="project" value="TreeGrafter"/>
</dbReference>
<evidence type="ECO:0000256" key="4">
    <source>
        <dbReference type="SAM" id="MobiDB-lite"/>
    </source>
</evidence>
<gene>
    <name evidence="6" type="ORF">PFX98_03420</name>
</gene>
<dbReference type="InterPro" id="IPR027417">
    <property type="entry name" value="P-loop_NTPase"/>
</dbReference>
<dbReference type="Pfam" id="PF05157">
    <property type="entry name" value="MshEN"/>
    <property type="match status" value="1"/>
</dbReference>
<dbReference type="InterPro" id="IPR007831">
    <property type="entry name" value="T2SS_GspE_N"/>
</dbReference>
<keyword evidence="7" id="KW-1185">Reference proteome</keyword>
<evidence type="ECO:0000313" key="7">
    <source>
        <dbReference type="Proteomes" id="UP001177769"/>
    </source>
</evidence>
<dbReference type="SUPFAM" id="SSF160246">
    <property type="entry name" value="EspE N-terminal domain-like"/>
    <property type="match status" value="1"/>
</dbReference>
<protein>
    <submittedName>
        <fullName evidence="6">ATPase, T2SS/T4P/T4SS family</fullName>
    </submittedName>
</protein>
<dbReference type="Gene3D" id="3.30.450.90">
    <property type="match status" value="1"/>
</dbReference>
<dbReference type="Gene3D" id="3.40.50.300">
    <property type="entry name" value="P-loop containing nucleotide triphosphate hydrolases"/>
    <property type="match status" value="1"/>
</dbReference>
<dbReference type="InterPro" id="IPR003593">
    <property type="entry name" value="AAA+_ATPase"/>
</dbReference>
<sequence length="649" mass="70967">MSEPHHYEHDTVPAALDALSRPSTELGVPPVEADMEGVWAALQREPEHHAAHLGQALVGAGMLTASQLESALRRQRAQEQHVPLGELVVQLGLLSPAQLRIALASWLDVPTVDLAQLKPEPAALARIPRALAQREGVLPLLVRDEVLVVVVSDPWDYRLLEYLRFVSELRVRPVLAAAGTLSQAIAMAYQVPSGDAANAGAGTPQMATVRELAQELSQADPGTSETDAEVVSESDNALVRLVNRLLADAIELRASDIHVETFESPKPVRIRLRVDGDLIRYLELPARVRFALVARLKIMADLDISEHRRPQDGKIDFARFGGTSLELRMVTVPTSGGLEDVVLRLLGGMKPLPLDAIGLSETNLAGLRRMMSKPYGLLLICGPTGCGKTTTLHSVMRELNEDKRKIWTAEDPIEISQDGLRQVQVNARIGWTFAAAMRTFLRADPDVIMIGEMRDEETARIAVEASLTGHLVMSTLHTNSAPESVTRLLEIGLDPFMFSDSLLAVLAQRLVRRLCLDCRIVEPLDERAARSLLRLYQQSGGGAAEAMNEEELLAGWRQRFGVDGAGGGLRQYRRHGCDTCGGTGYHGRLGIHELVIADESLRELIRRRAPAAEMFVSAQRSGMRTLRQDGIEKLLAGLTDLPEVLAATN</sequence>
<dbReference type="InterPro" id="IPR001482">
    <property type="entry name" value="T2SS/T4SS_dom"/>
</dbReference>
<dbReference type="Pfam" id="PF00437">
    <property type="entry name" value="T2SSE"/>
    <property type="match status" value="1"/>
</dbReference>
<evidence type="ECO:0000256" key="3">
    <source>
        <dbReference type="ARBA" id="ARBA00022840"/>
    </source>
</evidence>
<dbReference type="CDD" id="cd01129">
    <property type="entry name" value="PulE-GspE-like"/>
    <property type="match status" value="1"/>
</dbReference>
<evidence type="ECO:0000313" key="6">
    <source>
        <dbReference type="EMBL" id="WIT12674.1"/>
    </source>
</evidence>
<dbReference type="Proteomes" id="UP001177769">
    <property type="component" value="Chromosome"/>
</dbReference>
<feature type="region of interest" description="Disordered" evidence="4">
    <location>
        <begin position="1"/>
        <end position="25"/>
    </location>
</feature>
<dbReference type="SUPFAM" id="SSF52540">
    <property type="entry name" value="P-loop containing nucleoside triphosphate hydrolases"/>
    <property type="match status" value="1"/>
</dbReference>
<dbReference type="EMBL" id="CP116346">
    <property type="protein sequence ID" value="WIT12674.1"/>
    <property type="molecule type" value="Genomic_DNA"/>
</dbReference>
<proteinExistence type="inferred from homology"/>
<dbReference type="PANTHER" id="PTHR30258">
    <property type="entry name" value="TYPE II SECRETION SYSTEM PROTEIN GSPE-RELATED"/>
    <property type="match status" value="1"/>
</dbReference>
<evidence type="ECO:0000256" key="2">
    <source>
        <dbReference type="ARBA" id="ARBA00022741"/>
    </source>
</evidence>
<keyword evidence="3" id="KW-0067">ATP-binding</keyword>
<dbReference type="GO" id="GO:0005524">
    <property type="term" value="F:ATP binding"/>
    <property type="evidence" value="ECO:0007669"/>
    <property type="project" value="UniProtKB-KW"/>
</dbReference>
<dbReference type="PROSITE" id="PS00662">
    <property type="entry name" value="T2SP_E"/>
    <property type="match status" value="1"/>
</dbReference>